<name>A0A834XR12_APHGI</name>
<reference evidence="1 2" key="1">
    <citation type="submission" date="2020-08" db="EMBL/GenBank/DDBJ databases">
        <title>Aphidius gifuensis genome sequencing and assembly.</title>
        <authorList>
            <person name="Du Z."/>
        </authorList>
    </citation>
    <scope>NUCLEOTIDE SEQUENCE [LARGE SCALE GENOMIC DNA]</scope>
    <source>
        <strain evidence="1">YNYX2018</strain>
        <tissue evidence="1">Adults</tissue>
    </source>
</reference>
<evidence type="ECO:0000313" key="1">
    <source>
        <dbReference type="EMBL" id="KAF7989296.1"/>
    </source>
</evidence>
<comment type="caution">
    <text evidence="1">The sequence shown here is derived from an EMBL/GenBank/DDBJ whole genome shotgun (WGS) entry which is preliminary data.</text>
</comment>
<dbReference type="Gene3D" id="1.25.40.180">
    <property type="match status" value="1"/>
</dbReference>
<dbReference type="InterPro" id="IPR016024">
    <property type="entry name" value="ARM-type_fold"/>
</dbReference>
<gene>
    <name evidence="1" type="ORF">HCN44_007970</name>
</gene>
<dbReference type="SUPFAM" id="SSF48371">
    <property type="entry name" value="ARM repeat"/>
    <property type="match status" value="1"/>
</dbReference>
<protein>
    <submittedName>
        <fullName evidence="1">Uncharacterized protein</fullName>
    </submittedName>
</protein>
<dbReference type="AlphaFoldDB" id="A0A834XR12"/>
<evidence type="ECO:0000313" key="2">
    <source>
        <dbReference type="Proteomes" id="UP000639338"/>
    </source>
</evidence>
<proteinExistence type="predicted"/>
<dbReference type="EMBL" id="JACMRX010000005">
    <property type="protein sequence ID" value="KAF7989296.1"/>
    <property type="molecule type" value="Genomic_DNA"/>
</dbReference>
<organism evidence="1 2">
    <name type="scientific">Aphidius gifuensis</name>
    <name type="common">Parasitoid wasp</name>
    <dbReference type="NCBI Taxonomy" id="684658"/>
    <lineage>
        <taxon>Eukaryota</taxon>
        <taxon>Metazoa</taxon>
        <taxon>Ecdysozoa</taxon>
        <taxon>Arthropoda</taxon>
        <taxon>Hexapoda</taxon>
        <taxon>Insecta</taxon>
        <taxon>Pterygota</taxon>
        <taxon>Neoptera</taxon>
        <taxon>Endopterygota</taxon>
        <taxon>Hymenoptera</taxon>
        <taxon>Apocrita</taxon>
        <taxon>Ichneumonoidea</taxon>
        <taxon>Braconidae</taxon>
        <taxon>Aphidiinae</taxon>
        <taxon>Aphidius</taxon>
    </lineage>
</organism>
<keyword evidence="2" id="KW-1185">Reference proteome</keyword>
<sequence>MSSQNLTAQIDWLQSVKLIFNEYHEVNKRFKGMCLQKNSILLKALKKKSIADVGYQFKVPSVPKKKRKILINTDAKKIKKNKGRTVTDIEKDLIVSSHIRKHLLKQSLLSQNVKYILSSNACDMTKDIFRLAQKNTKLFPQYASKLDFIISQQNLIVRHAMRSCAKKLSAQMVNLRLKGKLRFVGHLGYHQVINPTFFKTCLNVCLVNKTEIHTQCFLKLVKGYGDTWTTKMPSDIVEKFINIVNENNYSKHTQNKLKKYYSKYIQVNKKG</sequence>
<accession>A0A834XR12</accession>
<dbReference type="Proteomes" id="UP000639338">
    <property type="component" value="Unassembled WGS sequence"/>
</dbReference>